<name>A0A8J4A5E6_9ACTN</name>
<evidence type="ECO:0000313" key="3">
    <source>
        <dbReference type="EMBL" id="GIJ75228.1"/>
    </source>
</evidence>
<dbReference type="EMBL" id="BOPH01000152">
    <property type="protein sequence ID" value="GIJ75228.1"/>
    <property type="molecule type" value="Genomic_DNA"/>
</dbReference>
<evidence type="ECO:0008006" key="5">
    <source>
        <dbReference type="Google" id="ProtNLM"/>
    </source>
</evidence>
<dbReference type="AlphaFoldDB" id="A0A8J4A5E6"/>
<keyword evidence="2" id="KW-0812">Transmembrane</keyword>
<dbReference type="Proteomes" id="UP000635606">
    <property type="component" value="Unassembled WGS sequence"/>
</dbReference>
<keyword evidence="4" id="KW-1185">Reference proteome</keyword>
<feature type="transmembrane region" description="Helical" evidence="2">
    <location>
        <begin position="49"/>
        <end position="70"/>
    </location>
</feature>
<sequence>MTDTPSSPVPDPVEERQSQGFTPGAPDPGAPNDLDRPSVRPGWRQRRSLVLAAALIVAAVLLASGALAYYRFVREDPGVAACKAIRDGQVGPQDGTEGKEITETEYRAIRKQFADSRHDDIRDHGTKLVDVIWQIQQLPEGEEMGALAFLGPMATHVTGLQSACADQGVEFTLTPGEDAGSSGDPSGEDATSASPVATEGSAASAEGRSVTFPDGITLTLDKVEQMPRRLASDLPADRAIVRVTWTFRNTSSEAVPLEPYSRYLTVLSGPNRVRGEAEAGYSTKNPDEQLQTSEEATRIAPGGSVTMFESSTVPAADLGDLTVQIEPVAANENGAWEPYTFTDAETMLVTR</sequence>
<organism evidence="3 4">
    <name type="scientific">Virgisporangium ochraceum</name>
    <dbReference type="NCBI Taxonomy" id="65505"/>
    <lineage>
        <taxon>Bacteria</taxon>
        <taxon>Bacillati</taxon>
        <taxon>Actinomycetota</taxon>
        <taxon>Actinomycetes</taxon>
        <taxon>Micromonosporales</taxon>
        <taxon>Micromonosporaceae</taxon>
        <taxon>Virgisporangium</taxon>
    </lineage>
</organism>
<feature type="region of interest" description="Disordered" evidence="1">
    <location>
        <begin position="1"/>
        <end position="40"/>
    </location>
</feature>
<evidence type="ECO:0000256" key="1">
    <source>
        <dbReference type="SAM" id="MobiDB-lite"/>
    </source>
</evidence>
<feature type="region of interest" description="Disordered" evidence="1">
    <location>
        <begin position="172"/>
        <end position="209"/>
    </location>
</feature>
<evidence type="ECO:0000313" key="4">
    <source>
        <dbReference type="Proteomes" id="UP000635606"/>
    </source>
</evidence>
<keyword evidence="2" id="KW-1133">Transmembrane helix</keyword>
<evidence type="ECO:0000256" key="2">
    <source>
        <dbReference type="SAM" id="Phobius"/>
    </source>
</evidence>
<gene>
    <name evidence="3" type="ORF">Voc01_101450</name>
</gene>
<proteinExistence type="predicted"/>
<keyword evidence="2" id="KW-0472">Membrane</keyword>
<accession>A0A8J4A5E6</accession>
<reference evidence="3" key="1">
    <citation type="submission" date="2021-01" db="EMBL/GenBank/DDBJ databases">
        <title>Whole genome shotgun sequence of Virgisporangium ochraceum NBRC 16418.</title>
        <authorList>
            <person name="Komaki H."/>
            <person name="Tamura T."/>
        </authorList>
    </citation>
    <scope>NUCLEOTIDE SEQUENCE</scope>
    <source>
        <strain evidence="3">NBRC 16418</strain>
    </source>
</reference>
<comment type="caution">
    <text evidence="3">The sequence shown here is derived from an EMBL/GenBank/DDBJ whole genome shotgun (WGS) entry which is preliminary data.</text>
</comment>
<protein>
    <recommendedName>
        <fullName evidence="5">DUF4352 domain-containing protein</fullName>
    </recommendedName>
</protein>